<dbReference type="Gene3D" id="3.40.710.10">
    <property type="entry name" value="DD-peptidase/beta-lactamase superfamily"/>
    <property type="match status" value="1"/>
</dbReference>
<organism evidence="3 4">
    <name type="scientific">Phenylobacterium conjunctum</name>
    <dbReference type="NCBI Taxonomy" id="1298959"/>
    <lineage>
        <taxon>Bacteria</taxon>
        <taxon>Pseudomonadati</taxon>
        <taxon>Pseudomonadota</taxon>
        <taxon>Alphaproteobacteria</taxon>
        <taxon>Caulobacterales</taxon>
        <taxon>Caulobacteraceae</taxon>
        <taxon>Phenylobacterium</taxon>
    </lineage>
</organism>
<dbReference type="InterPro" id="IPR050789">
    <property type="entry name" value="Diverse_Enzym_Activities"/>
</dbReference>
<accession>A0ABW3T7N3</accession>
<dbReference type="EC" id="3.-.-.-" evidence="3"/>
<dbReference type="GO" id="GO:0016787">
    <property type="term" value="F:hydrolase activity"/>
    <property type="evidence" value="ECO:0007669"/>
    <property type="project" value="UniProtKB-KW"/>
</dbReference>
<dbReference type="InterPro" id="IPR001466">
    <property type="entry name" value="Beta-lactam-related"/>
</dbReference>
<dbReference type="PANTHER" id="PTHR43283">
    <property type="entry name" value="BETA-LACTAMASE-RELATED"/>
    <property type="match status" value="1"/>
</dbReference>
<keyword evidence="3" id="KW-0378">Hydrolase</keyword>
<dbReference type="Pfam" id="PF00144">
    <property type="entry name" value="Beta-lactamase"/>
    <property type="match status" value="1"/>
</dbReference>
<dbReference type="RefSeq" id="WP_377354414.1">
    <property type="nucleotide sequence ID" value="NZ_JBHTLQ010000049.1"/>
</dbReference>
<dbReference type="InterPro" id="IPR012338">
    <property type="entry name" value="Beta-lactam/transpept-like"/>
</dbReference>
<name>A0ABW3T7N3_9CAUL</name>
<feature type="signal peptide" evidence="1">
    <location>
        <begin position="1"/>
        <end position="22"/>
    </location>
</feature>
<keyword evidence="1" id="KW-0732">Signal</keyword>
<keyword evidence="4" id="KW-1185">Reference proteome</keyword>
<feature type="domain" description="Beta-lactamase-related" evidence="2">
    <location>
        <begin position="154"/>
        <end position="430"/>
    </location>
</feature>
<dbReference type="EMBL" id="JBHTLQ010000049">
    <property type="protein sequence ID" value="MFD1192251.1"/>
    <property type="molecule type" value="Genomic_DNA"/>
</dbReference>
<dbReference type="PANTHER" id="PTHR43283:SF7">
    <property type="entry name" value="BETA-LACTAMASE-RELATED DOMAIN-CONTAINING PROTEIN"/>
    <property type="match status" value="1"/>
</dbReference>
<feature type="chain" id="PRO_5045811537" evidence="1">
    <location>
        <begin position="23"/>
        <end position="462"/>
    </location>
</feature>
<sequence length="462" mass="48988">MRLPLLLAAALPLSACSGLIHAPGVATGLVSHQICSATFVSRQDPETAYREGLAPVLGPFASLVRHQVDRDRQEVTASFGPLSRTRAVYRGPLGCLAVQGEPPAPVNLDDGPPVTALLPPVAGPKVVAPASPDLAAALDRAFAEPGGIRRNIKAVVIVHDGQVIAERYAPGVTPDTPLHGWSMTKSAINALVGVMVREGRLTMDAPAPVPEWADPADPRRVITPDDMLRMRTGLALGDTSNASANTALDPSARAMFVERDMAGFAARARLSGQPGKTFAYADGETLILSRILRDLAGGDAAHVHAFMRRELFGPLGMDSAVMELDSVGTPLGGSHLYASARDWAKLGLLYANDGVVGDRRILPQGWVDYSARQTPGSEHIGYGAGFWTERGQGWAVEHRRQNGLPADSFMARGSFGQFLLISPKEKLVIVQIGPSDHAGGDIEGLFRLTRDTLAALRKPGLS</sequence>
<comment type="caution">
    <text evidence="3">The sequence shown here is derived from an EMBL/GenBank/DDBJ whole genome shotgun (WGS) entry which is preliminary data.</text>
</comment>
<proteinExistence type="predicted"/>
<evidence type="ECO:0000313" key="4">
    <source>
        <dbReference type="Proteomes" id="UP001597216"/>
    </source>
</evidence>
<dbReference type="Proteomes" id="UP001597216">
    <property type="component" value="Unassembled WGS sequence"/>
</dbReference>
<protein>
    <submittedName>
        <fullName evidence="3">Serine hydrolase domain-containing protein</fullName>
        <ecNumber evidence="3">3.-.-.-</ecNumber>
    </submittedName>
</protein>
<evidence type="ECO:0000256" key="1">
    <source>
        <dbReference type="SAM" id="SignalP"/>
    </source>
</evidence>
<evidence type="ECO:0000313" key="3">
    <source>
        <dbReference type="EMBL" id="MFD1192251.1"/>
    </source>
</evidence>
<gene>
    <name evidence="3" type="ORF">ACFQ27_16810</name>
</gene>
<dbReference type="SUPFAM" id="SSF56601">
    <property type="entry name" value="beta-lactamase/transpeptidase-like"/>
    <property type="match status" value="1"/>
</dbReference>
<reference evidence="4" key="1">
    <citation type="journal article" date="2019" name="Int. J. Syst. Evol. Microbiol.">
        <title>The Global Catalogue of Microorganisms (GCM) 10K type strain sequencing project: providing services to taxonomists for standard genome sequencing and annotation.</title>
        <authorList>
            <consortium name="The Broad Institute Genomics Platform"/>
            <consortium name="The Broad Institute Genome Sequencing Center for Infectious Disease"/>
            <person name="Wu L."/>
            <person name="Ma J."/>
        </authorList>
    </citation>
    <scope>NUCLEOTIDE SEQUENCE [LARGE SCALE GENOMIC DNA]</scope>
    <source>
        <strain evidence="4">CCUG 55074</strain>
    </source>
</reference>
<evidence type="ECO:0000259" key="2">
    <source>
        <dbReference type="Pfam" id="PF00144"/>
    </source>
</evidence>